<name>A0ABR4WGU2_9GAMM</name>
<organism evidence="1 2">
    <name type="scientific">Alcanivorax jadensis T9</name>
    <dbReference type="NCBI Taxonomy" id="1177181"/>
    <lineage>
        <taxon>Bacteria</taxon>
        <taxon>Pseudomonadati</taxon>
        <taxon>Pseudomonadota</taxon>
        <taxon>Gammaproteobacteria</taxon>
        <taxon>Oceanospirillales</taxon>
        <taxon>Alcanivoracaceae</taxon>
        <taxon>Alcanivorax</taxon>
    </lineage>
</organism>
<keyword evidence="2" id="KW-1185">Reference proteome</keyword>
<gene>
    <name evidence="1" type="ORF">T9A_00137</name>
</gene>
<dbReference type="RefSeq" id="WP_052042403.1">
    <property type="nucleotide sequence ID" value="NZ_ARXU01000001.1"/>
</dbReference>
<dbReference type="Proteomes" id="UP000029443">
    <property type="component" value="Unassembled WGS sequence"/>
</dbReference>
<evidence type="ECO:0000313" key="2">
    <source>
        <dbReference type="Proteomes" id="UP000029443"/>
    </source>
</evidence>
<reference evidence="1 2" key="1">
    <citation type="submission" date="2012-09" db="EMBL/GenBank/DDBJ databases">
        <title>Genome Sequence of alkane-degrading Bacterium Alcanivorax jadensis T9.</title>
        <authorList>
            <person name="Lai Q."/>
            <person name="Shao Z."/>
        </authorList>
    </citation>
    <scope>NUCLEOTIDE SEQUENCE [LARGE SCALE GENOMIC DNA]</scope>
    <source>
        <strain evidence="1 2">T9</strain>
    </source>
</reference>
<accession>A0ABR4WGU2</accession>
<sequence length="119" mass="13511">MTQTQKSPAPVAAGCEAQYQNKRPDYSTIARRIKANNRYSRATAAMLSGPVDRPDLDQIVGTTNAPEYVRLLRELGLTIDMERINCRDRDTMRTWYGRYHLSKADRDGLRHALAMLGVK</sequence>
<protein>
    <submittedName>
        <fullName evidence="1">Uncharacterized protein</fullName>
    </submittedName>
</protein>
<proteinExistence type="predicted"/>
<comment type="caution">
    <text evidence="1">The sequence shown here is derived from an EMBL/GenBank/DDBJ whole genome shotgun (WGS) entry which is preliminary data.</text>
</comment>
<dbReference type="EMBL" id="ARXU01000001">
    <property type="protein sequence ID" value="KGD62817.1"/>
    <property type="molecule type" value="Genomic_DNA"/>
</dbReference>
<evidence type="ECO:0000313" key="1">
    <source>
        <dbReference type="EMBL" id="KGD62817.1"/>
    </source>
</evidence>